<dbReference type="STRING" id="993615.L2GPQ5"/>
<reference evidence="3" key="1">
    <citation type="submission" date="2011-05" db="EMBL/GenBank/DDBJ databases">
        <title>The genome sequence of Vittaforma corneae strain ATCC 50505.</title>
        <authorList>
            <consortium name="The Broad Institute Genome Sequencing Platform"/>
            <person name="Cuomo C."/>
            <person name="Didier E."/>
            <person name="Bowers L."/>
            <person name="Young S.K."/>
            <person name="Zeng Q."/>
            <person name="Gargeya S."/>
            <person name="Fitzgerald M."/>
            <person name="Haas B."/>
            <person name="Abouelleil A."/>
            <person name="Alvarado L."/>
            <person name="Arachchi H.M."/>
            <person name="Berlin A."/>
            <person name="Chapman S.B."/>
            <person name="Gearin G."/>
            <person name="Goldberg J."/>
            <person name="Griggs A."/>
            <person name="Gujja S."/>
            <person name="Hansen M."/>
            <person name="Heiman D."/>
            <person name="Howarth C."/>
            <person name="Larimer J."/>
            <person name="Lui A."/>
            <person name="MacDonald P.J.P."/>
            <person name="McCowen C."/>
            <person name="Montmayeur A."/>
            <person name="Murphy C."/>
            <person name="Neiman D."/>
            <person name="Pearson M."/>
            <person name="Priest M."/>
            <person name="Roberts A."/>
            <person name="Saif S."/>
            <person name="Shea T."/>
            <person name="Sisk P."/>
            <person name="Stolte C."/>
            <person name="Sykes S."/>
            <person name="Wortman J."/>
            <person name="Nusbaum C."/>
            <person name="Birren B."/>
        </authorList>
    </citation>
    <scope>NUCLEOTIDE SEQUENCE [LARGE SCALE GENOMIC DNA]</scope>
    <source>
        <strain evidence="3">ATCC 50505</strain>
    </source>
</reference>
<evidence type="ECO:0000313" key="3">
    <source>
        <dbReference type="Proteomes" id="UP000011082"/>
    </source>
</evidence>
<proteinExistence type="predicted"/>
<sequence>MKVINYYNQNYLNASDVITLVEPLIEDKENMAAFKSFIKYEEVVLETEATRYKGLEKIGSYKILPIEITLDSSIPLFKEVLNCTCVSVSTHESEDDTYVFRHKNHSEDLLTRIVDERSEADLVMDRLKYLIIKLEEIYESVEDVELAPNDIQMSGSLVKETLKNVYDTKCPEILESILINPKKAIPVVLKRLNKVFRENLERLRDFKKFWRDIAEEHYYKAYDTKGVLYRSQEKNYLSLRNVECESHSPLSFDVKDFELLSNIRNFFSVFAKSHASNSFRKPAVEAQLQVFDSLLEELYKESTSKITNFNTYALYYYLLMLYTRLEEIKKLKLEPISSNPVTVSISLQEEYHIEDRYAEILKAAEELMNKQLDADRFEEIVRRMTDSMGYKLYNFKKIVSKIERQVNSLIEGNTEEVQDEEGEQANYSIVKAGSIVTIRRVEDSAIEEVSTNKN</sequence>
<name>L2GPQ5_VITCO</name>
<dbReference type="OrthoDB" id="10265969at2759"/>
<dbReference type="EMBL" id="JH370132">
    <property type="protein sequence ID" value="ELA42490.1"/>
    <property type="molecule type" value="Genomic_DNA"/>
</dbReference>
<dbReference type="InParanoid" id="L2GPQ5"/>
<dbReference type="GeneID" id="19881306"/>
<gene>
    <name evidence="2" type="ORF">VICG_00589</name>
</gene>
<dbReference type="HOGENOM" id="CLU_602979_0_0_1"/>
<dbReference type="Pfam" id="PF16879">
    <property type="entry name" value="Sin3a_C"/>
    <property type="match status" value="1"/>
</dbReference>
<dbReference type="RefSeq" id="XP_007604041.1">
    <property type="nucleotide sequence ID" value="XM_007603979.1"/>
</dbReference>
<protein>
    <recommendedName>
        <fullName evidence="1">Histone deacetylase interacting domain-containing protein</fullName>
    </recommendedName>
</protein>
<dbReference type="Pfam" id="PF08295">
    <property type="entry name" value="Sin3_corepress"/>
    <property type="match status" value="1"/>
</dbReference>
<evidence type="ECO:0000313" key="2">
    <source>
        <dbReference type="EMBL" id="ELA42490.1"/>
    </source>
</evidence>
<dbReference type="Proteomes" id="UP000011082">
    <property type="component" value="Unassembled WGS sequence"/>
</dbReference>
<accession>L2GPQ5</accession>
<dbReference type="InterPro" id="IPR039774">
    <property type="entry name" value="Sin3-like"/>
</dbReference>
<dbReference type="VEuPathDB" id="MicrosporidiaDB:VICG_00589"/>
<dbReference type="InterPro" id="IPR013194">
    <property type="entry name" value="HDAC_interact_dom"/>
</dbReference>
<keyword evidence="3" id="KW-1185">Reference proteome</keyword>
<dbReference type="GO" id="GO:0003714">
    <property type="term" value="F:transcription corepressor activity"/>
    <property type="evidence" value="ECO:0007669"/>
    <property type="project" value="InterPro"/>
</dbReference>
<evidence type="ECO:0000259" key="1">
    <source>
        <dbReference type="SMART" id="SM00761"/>
    </source>
</evidence>
<dbReference type="InterPro" id="IPR031693">
    <property type="entry name" value="Sin3_C"/>
</dbReference>
<organism evidence="2 3">
    <name type="scientific">Vittaforma corneae (strain ATCC 50505)</name>
    <name type="common">Microsporidian parasite</name>
    <name type="synonym">Nosema corneum</name>
    <dbReference type="NCBI Taxonomy" id="993615"/>
    <lineage>
        <taxon>Eukaryota</taxon>
        <taxon>Fungi</taxon>
        <taxon>Fungi incertae sedis</taxon>
        <taxon>Microsporidia</taxon>
        <taxon>Nosematidae</taxon>
        <taxon>Vittaforma</taxon>
    </lineage>
</organism>
<dbReference type="PANTHER" id="PTHR12346">
    <property type="entry name" value="SIN3B-RELATED"/>
    <property type="match status" value="1"/>
</dbReference>
<dbReference type="AlphaFoldDB" id="L2GPQ5"/>
<dbReference type="SMART" id="SM00761">
    <property type="entry name" value="HDAC_interact"/>
    <property type="match status" value="1"/>
</dbReference>
<feature type="domain" description="Histone deacetylase interacting" evidence="1">
    <location>
        <begin position="54"/>
        <end position="151"/>
    </location>
</feature>